<dbReference type="InterPro" id="IPR020095">
    <property type="entry name" value="PsdUridine_synth_TruA_C"/>
</dbReference>
<comment type="function">
    <text evidence="4">Formation of pseudouridine at positions 38, 39 and 40 in the anticodon stem and loop of transfer RNAs.</text>
</comment>
<dbReference type="CDD" id="cd02570">
    <property type="entry name" value="PseudoU_synth_EcTruA"/>
    <property type="match status" value="1"/>
</dbReference>
<dbReference type="InterPro" id="IPR020097">
    <property type="entry name" value="PsdUridine_synth_TruA_a/b_dom"/>
</dbReference>
<proteinExistence type="inferred from homology"/>
<dbReference type="PIRSF" id="PIRSF001430">
    <property type="entry name" value="tRNA_psdUrid_synth"/>
    <property type="match status" value="1"/>
</dbReference>
<dbReference type="Gene3D" id="3.30.70.580">
    <property type="entry name" value="Pseudouridine synthase I, catalytic domain, N-terminal subdomain"/>
    <property type="match status" value="1"/>
</dbReference>
<dbReference type="RefSeq" id="WP_184665356.1">
    <property type="nucleotide sequence ID" value="NZ_JACHHB010000019.1"/>
</dbReference>
<evidence type="ECO:0000256" key="6">
    <source>
        <dbReference type="PIRSR" id="PIRSR001430-2"/>
    </source>
</evidence>
<organism evidence="9 10">
    <name type="scientific">Texcoconibacillus texcoconensis</name>
    <dbReference type="NCBI Taxonomy" id="1095777"/>
    <lineage>
        <taxon>Bacteria</taxon>
        <taxon>Bacillati</taxon>
        <taxon>Bacillota</taxon>
        <taxon>Bacilli</taxon>
        <taxon>Bacillales</taxon>
        <taxon>Bacillaceae</taxon>
        <taxon>Texcoconibacillus</taxon>
    </lineage>
</organism>
<keyword evidence="3 4" id="KW-0413">Isomerase</keyword>
<reference evidence="9 10" key="1">
    <citation type="submission" date="2020-08" db="EMBL/GenBank/DDBJ databases">
        <title>Genomic Encyclopedia of Type Strains, Phase IV (KMG-IV): sequencing the most valuable type-strain genomes for metagenomic binning, comparative biology and taxonomic classification.</title>
        <authorList>
            <person name="Goeker M."/>
        </authorList>
    </citation>
    <scope>NUCLEOTIDE SEQUENCE [LARGE SCALE GENOMIC DNA]</scope>
    <source>
        <strain evidence="9 10">DSM 24696</strain>
    </source>
</reference>
<dbReference type="GO" id="GO:0160147">
    <property type="term" value="F:tRNA pseudouridine(38-40) synthase activity"/>
    <property type="evidence" value="ECO:0007669"/>
    <property type="project" value="UniProtKB-EC"/>
</dbReference>
<accession>A0A840QUG9</accession>
<comment type="similarity">
    <text evidence="1 4 7">Belongs to the tRNA pseudouridine synthase TruA family.</text>
</comment>
<protein>
    <recommendedName>
        <fullName evidence="4">tRNA pseudouridine synthase A</fullName>
        <ecNumber evidence="4">5.4.99.12</ecNumber>
    </recommendedName>
    <alternativeName>
        <fullName evidence="4">tRNA pseudouridine(38-40) synthase</fullName>
    </alternativeName>
    <alternativeName>
        <fullName evidence="4">tRNA pseudouridylate synthase I</fullName>
    </alternativeName>
    <alternativeName>
        <fullName evidence="4">tRNA-uridine isomerase I</fullName>
    </alternativeName>
</protein>
<dbReference type="EMBL" id="JACHHB010000019">
    <property type="protein sequence ID" value="MBB5174953.1"/>
    <property type="molecule type" value="Genomic_DNA"/>
</dbReference>
<comment type="caution">
    <text evidence="9">The sequence shown here is derived from an EMBL/GenBank/DDBJ whole genome shotgun (WGS) entry which is preliminary data.</text>
</comment>
<dbReference type="AlphaFoldDB" id="A0A840QUG9"/>
<evidence type="ECO:0000313" key="9">
    <source>
        <dbReference type="EMBL" id="MBB5174953.1"/>
    </source>
</evidence>
<comment type="subunit">
    <text evidence="4">Homodimer.</text>
</comment>
<feature type="domain" description="Pseudouridine synthase I TruA alpha/beta" evidence="8">
    <location>
        <begin position="144"/>
        <end position="246"/>
    </location>
</feature>
<dbReference type="EC" id="5.4.99.12" evidence="4"/>
<dbReference type="PANTHER" id="PTHR11142:SF0">
    <property type="entry name" value="TRNA PSEUDOURIDINE SYNTHASE-LIKE 1"/>
    <property type="match status" value="1"/>
</dbReference>
<evidence type="ECO:0000259" key="8">
    <source>
        <dbReference type="Pfam" id="PF01416"/>
    </source>
</evidence>
<dbReference type="GO" id="GO:0003723">
    <property type="term" value="F:RNA binding"/>
    <property type="evidence" value="ECO:0007669"/>
    <property type="project" value="InterPro"/>
</dbReference>
<comment type="caution">
    <text evidence="4">Lacks conserved residue(s) required for the propagation of feature annotation.</text>
</comment>
<dbReference type="HAMAP" id="MF_00171">
    <property type="entry name" value="TruA"/>
    <property type="match status" value="1"/>
</dbReference>
<dbReference type="Gene3D" id="3.30.70.660">
    <property type="entry name" value="Pseudouridine synthase I, catalytic domain, C-terminal subdomain"/>
    <property type="match status" value="1"/>
</dbReference>
<keyword evidence="2 4" id="KW-0819">tRNA processing</keyword>
<comment type="catalytic activity">
    <reaction evidence="4 7">
        <text>uridine(38/39/40) in tRNA = pseudouridine(38/39/40) in tRNA</text>
        <dbReference type="Rhea" id="RHEA:22376"/>
        <dbReference type="Rhea" id="RHEA-COMP:10085"/>
        <dbReference type="Rhea" id="RHEA-COMP:10087"/>
        <dbReference type="ChEBI" id="CHEBI:65314"/>
        <dbReference type="ChEBI" id="CHEBI:65315"/>
        <dbReference type="EC" id="5.4.99.12"/>
    </reaction>
</comment>
<dbReference type="Pfam" id="PF01416">
    <property type="entry name" value="PseudoU_synth_1"/>
    <property type="match status" value="2"/>
</dbReference>
<dbReference type="SUPFAM" id="SSF55120">
    <property type="entry name" value="Pseudouridine synthase"/>
    <property type="match status" value="1"/>
</dbReference>
<name>A0A840QUG9_9BACI</name>
<evidence type="ECO:0000256" key="7">
    <source>
        <dbReference type="RuleBase" id="RU003792"/>
    </source>
</evidence>
<dbReference type="NCBIfam" id="TIGR00071">
    <property type="entry name" value="hisT_truA"/>
    <property type="match status" value="1"/>
</dbReference>
<dbReference type="FunFam" id="3.30.70.580:FF:000001">
    <property type="entry name" value="tRNA pseudouridine synthase A"/>
    <property type="match status" value="1"/>
</dbReference>
<feature type="active site" description="Nucleophile" evidence="4 5">
    <location>
        <position position="53"/>
    </location>
</feature>
<feature type="binding site" evidence="4 6">
    <location>
        <position position="111"/>
    </location>
    <ligand>
        <name>substrate</name>
    </ligand>
</feature>
<evidence type="ECO:0000256" key="2">
    <source>
        <dbReference type="ARBA" id="ARBA00022694"/>
    </source>
</evidence>
<sequence>MPRVKCTLSYDGTHFSGYQVQPSSRTVQYEFERALAKLHKGQHIQTRSSGRTDAGVHAVAQISHFDTPIDIPRDKWPIALNGILPEDIAVKDVEPVADDFDARYDAVTKEYRYRVYTGKHPDVFRRNYTYHLPGLLDEEAMKQAASLLLGEHDFTAFCSPKTNVKDKVRTLYEIDIYKQGDEWHFRYVGSGFLYQMVRILTGTILEVGKQKRSPENMTELLKDKKRHLAGPTVSGQGLYLWEVNYS</sequence>
<dbReference type="Proteomes" id="UP000551878">
    <property type="component" value="Unassembled WGS sequence"/>
</dbReference>
<dbReference type="InterPro" id="IPR020094">
    <property type="entry name" value="TruA/RsuA/RluB/E/F_N"/>
</dbReference>
<evidence type="ECO:0000256" key="5">
    <source>
        <dbReference type="PIRSR" id="PIRSR001430-1"/>
    </source>
</evidence>
<dbReference type="InterPro" id="IPR020103">
    <property type="entry name" value="PsdUridine_synth_cat_dom_sf"/>
</dbReference>
<evidence type="ECO:0000256" key="3">
    <source>
        <dbReference type="ARBA" id="ARBA00023235"/>
    </source>
</evidence>
<gene>
    <name evidence="4" type="primary">truA</name>
    <name evidence="9" type="ORF">HNQ41_003178</name>
</gene>
<dbReference type="PANTHER" id="PTHR11142">
    <property type="entry name" value="PSEUDOURIDYLATE SYNTHASE"/>
    <property type="match status" value="1"/>
</dbReference>
<keyword evidence="10" id="KW-1185">Reference proteome</keyword>
<evidence type="ECO:0000256" key="4">
    <source>
        <dbReference type="HAMAP-Rule" id="MF_00171"/>
    </source>
</evidence>
<evidence type="ECO:0000256" key="1">
    <source>
        <dbReference type="ARBA" id="ARBA00009375"/>
    </source>
</evidence>
<dbReference type="InterPro" id="IPR001406">
    <property type="entry name" value="PsdUridine_synth_TruA"/>
</dbReference>
<evidence type="ECO:0000313" key="10">
    <source>
        <dbReference type="Proteomes" id="UP000551878"/>
    </source>
</evidence>
<feature type="domain" description="Pseudouridine synthase I TruA alpha/beta" evidence="8">
    <location>
        <begin position="9"/>
        <end position="105"/>
    </location>
</feature>
<dbReference type="GO" id="GO:0031119">
    <property type="term" value="P:tRNA pseudouridine synthesis"/>
    <property type="evidence" value="ECO:0007669"/>
    <property type="project" value="UniProtKB-UniRule"/>
</dbReference>